<organism evidence="1 2">
    <name type="scientific">Penicillium daleae</name>
    <dbReference type="NCBI Taxonomy" id="63821"/>
    <lineage>
        <taxon>Eukaryota</taxon>
        <taxon>Fungi</taxon>
        <taxon>Dikarya</taxon>
        <taxon>Ascomycota</taxon>
        <taxon>Pezizomycotina</taxon>
        <taxon>Eurotiomycetes</taxon>
        <taxon>Eurotiomycetidae</taxon>
        <taxon>Eurotiales</taxon>
        <taxon>Aspergillaceae</taxon>
        <taxon>Penicillium</taxon>
    </lineage>
</organism>
<dbReference type="AlphaFoldDB" id="A0AAD6C3A1"/>
<accession>A0AAD6C3A1</accession>
<name>A0AAD6C3A1_9EURO</name>
<reference evidence="1" key="1">
    <citation type="submission" date="2022-12" db="EMBL/GenBank/DDBJ databases">
        <authorList>
            <person name="Petersen C."/>
        </authorList>
    </citation>
    <scope>NUCLEOTIDE SEQUENCE</scope>
    <source>
        <strain evidence="1">IBT 16125</strain>
    </source>
</reference>
<dbReference type="GeneID" id="81599492"/>
<comment type="caution">
    <text evidence="1">The sequence shown here is derived from an EMBL/GenBank/DDBJ whole genome shotgun (WGS) entry which is preliminary data.</text>
</comment>
<sequence>MVYTRTVVKYQKSPKVAFADPRIDFVAIDYLEPVNENINKLKLICADITHVFYTSYIHSSDPKLLPQKNVPLFKSFLDIMEVICPNIPHVGYIKPPAEEKHARYNDNSENFYYA</sequence>
<dbReference type="Gene3D" id="3.40.50.720">
    <property type="entry name" value="NAD(P)-binding Rossmann-like Domain"/>
    <property type="match status" value="1"/>
</dbReference>
<dbReference type="EMBL" id="JAPVEA010000006">
    <property type="protein sequence ID" value="KAJ5449418.1"/>
    <property type="molecule type" value="Genomic_DNA"/>
</dbReference>
<evidence type="ECO:0000313" key="1">
    <source>
        <dbReference type="EMBL" id="KAJ5449418.1"/>
    </source>
</evidence>
<gene>
    <name evidence="1" type="ORF">N7458_005867</name>
</gene>
<dbReference type="RefSeq" id="XP_056764953.1">
    <property type="nucleotide sequence ID" value="XM_056909249.1"/>
</dbReference>
<proteinExistence type="predicted"/>
<reference evidence="1" key="2">
    <citation type="journal article" date="2023" name="IMA Fungus">
        <title>Comparative genomic study of the Penicillium genus elucidates a diverse pangenome and 15 lateral gene transfer events.</title>
        <authorList>
            <person name="Petersen C."/>
            <person name="Sorensen T."/>
            <person name="Nielsen M.R."/>
            <person name="Sondergaard T.E."/>
            <person name="Sorensen J.L."/>
            <person name="Fitzpatrick D.A."/>
            <person name="Frisvad J.C."/>
            <person name="Nielsen K.L."/>
        </authorList>
    </citation>
    <scope>NUCLEOTIDE SEQUENCE</scope>
    <source>
        <strain evidence="1">IBT 16125</strain>
    </source>
</reference>
<dbReference type="Proteomes" id="UP001213681">
    <property type="component" value="Unassembled WGS sequence"/>
</dbReference>
<protein>
    <submittedName>
        <fullName evidence="1">Nucleoside-diphosphate-sugar epimerase GsfE</fullName>
    </submittedName>
</protein>
<keyword evidence="2" id="KW-1185">Reference proteome</keyword>
<evidence type="ECO:0000313" key="2">
    <source>
        <dbReference type="Proteomes" id="UP001213681"/>
    </source>
</evidence>